<sequence>MISENLTPDSKRYETRPLSSDAAAPVAAAAHDIRFQIDCLLDAIDQTLTEQVNRIIHHPDFQRLEALWRNLFQLIHMPTGTSPVQIRVFSAKWKEIARDIERAADFDQSRMFELIYSQEFDMPGGQPYGLLIGDYTIASGINPTTGTDDLAIIEGISSVAAAAFSPFICAADPSLLEIETFADLDRLPDLSFLLKPQRSTRWNRLRNASDTRFLGLTLPRILVRRPYRTNDITRRDGFFFREEIDPKGNNLLWGNSAFAFASLVLREYASSGWFADLRGVREDEQNGGLVDSLPYVSFPTDKHDFASQPPVEQRLNAEQEQVLSEAGFVPLSTVPYTPHLVFNSNQSVHKAARYDSEIANRNARIASMLQYVLCACRFAHYLKMIMRENVGQIATSNSLRDTLEKWLFTYCIGNDDADSTVKARHPLRSASVEVREIPGRPGVYGCVMRLQPHFQLDDVTASFQLLADMNSKSDQSNKGKMQ</sequence>
<evidence type="ECO:0000313" key="4">
    <source>
        <dbReference type="Proteomes" id="UP000549052"/>
    </source>
</evidence>
<dbReference type="PANTHER" id="PTHR35565:SF3">
    <property type="entry name" value="TYPE VI SECRETION SYSTEM SHEATH PROTEIN TSSC1"/>
    <property type="match status" value="1"/>
</dbReference>
<organism evidence="3 4">
    <name type="scientific">Phyllobacterium myrsinacearum</name>
    <dbReference type="NCBI Taxonomy" id="28101"/>
    <lineage>
        <taxon>Bacteria</taxon>
        <taxon>Pseudomonadati</taxon>
        <taxon>Pseudomonadota</taxon>
        <taxon>Alphaproteobacteria</taxon>
        <taxon>Hyphomicrobiales</taxon>
        <taxon>Phyllobacteriaceae</taxon>
        <taxon>Phyllobacterium</taxon>
    </lineage>
</organism>
<name>A0A839ENH6_9HYPH</name>
<dbReference type="InterPro" id="IPR044032">
    <property type="entry name" value="TssC1_C"/>
</dbReference>
<evidence type="ECO:0000313" key="3">
    <source>
        <dbReference type="EMBL" id="MBA8879745.1"/>
    </source>
</evidence>
<dbReference type="RefSeq" id="WP_182550387.1">
    <property type="nucleotide sequence ID" value="NZ_JACGXN010000005.1"/>
</dbReference>
<reference evidence="3 4" key="1">
    <citation type="submission" date="2020-07" db="EMBL/GenBank/DDBJ databases">
        <title>Genomic Encyclopedia of Type Strains, Phase IV (KMG-V): Genome sequencing to study the core and pangenomes of soil and plant-associated prokaryotes.</title>
        <authorList>
            <person name="Whitman W."/>
        </authorList>
    </citation>
    <scope>NUCLEOTIDE SEQUENCE [LARGE SCALE GENOMIC DNA]</scope>
    <source>
        <strain evidence="3 4">AN3</strain>
    </source>
</reference>
<evidence type="ECO:0000259" key="2">
    <source>
        <dbReference type="Pfam" id="PF18945"/>
    </source>
</evidence>
<comment type="caution">
    <text evidence="3">The sequence shown here is derived from an EMBL/GenBank/DDBJ whole genome shotgun (WGS) entry which is preliminary data.</text>
</comment>
<evidence type="ECO:0000259" key="1">
    <source>
        <dbReference type="Pfam" id="PF05943"/>
    </source>
</evidence>
<protein>
    <submittedName>
        <fullName evidence="3">Type VI secretion system protein ImpD</fullName>
    </submittedName>
</protein>
<dbReference type="AlphaFoldDB" id="A0A839ENH6"/>
<gene>
    <name evidence="3" type="ORF">FHW16_003464</name>
</gene>
<accession>A0A839ENH6</accession>
<dbReference type="EMBL" id="JACGXN010000005">
    <property type="protein sequence ID" value="MBA8879745.1"/>
    <property type="molecule type" value="Genomic_DNA"/>
</dbReference>
<proteinExistence type="predicted"/>
<dbReference type="Proteomes" id="UP000549052">
    <property type="component" value="Unassembled WGS sequence"/>
</dbReference>
<dbReference type="InterPro" id="IPR044031">
    <property type="entry name" value="TssC1_N"/>
</dbReference>
<dbReference type="InterPro" id="IPR010269">
    <property type="entry name" value="T6SS_TssC-like"/>
</dbReference>
<feature type="domain" description="TssC1 N-terminal" evidence="1">
    <location>
        <begin position="41"/>
        <end position="349"/>
    </location>
</feature>
<dbReference type="Pfam" id="PF18945">
    <property type="entry name" value="VipB_2"/>
    <property type="match status" value="1"/>
</dbReference>
<dbReference type="NCBIfam" id="TIGR03355">
    <property type="entry name" value="VI_chp_2"/>
    <property type="match status" value="1"/>
</dbReference>
<dbReference type="Pfam" id="PF05943">
    <property type="entry name" value="VipB"/>
    <property type="match status" value="1"/>
</dbReference>
<feature type="domain" description="TssC1 C-terminal" evidence="2">
    <location>
        <begin position="359"/>
        <end position="469"/>
    </location>
</feature>
<keyword evidence="4" id="KW-1185">Reference proteome</keyword>
<dbReference type="PANTHER" id="PTHR35565">
    <property type="entry name" value="CYTOPLASMIC PROTEIN-RELATED"/>
    <property type="match status" value="1"/>
</dbReference>